<feature type="region of interest" description="Disordered" evidence="1">
    <location>
        <begin position="491"/>
        <end position="513"/>
    </location>
</feature>
<evidence type="ECO:0000313" key="4">
    <source>
        <dbReference type="EMBL" id="RYP10847.1"/>
    </source>
</evidence>
<evidence type="ECO:0000259" key="3">
    <source>
        <dbReference type="Pfam" id="PF26616"/>
    </source>
</evidence>
<feature type="domain" description="CorA-like transporter" evidence="3">
    <location>
        <begin position="35"/>
        <end position="285"/>
    </location>
</feature>
<feature type="transmembrane region" description="Helical" evidence="2">
    <location>
        <begin position="422"/>
        <end position="440"/>
    </location>
</feature>
<dbReference type="Pfam" id="PF26616">
    <property type="entry name" value="CorA-like"/>
    <property type="match status" value="1"/>
</dbReference>
<keyword evidence="2" id="KW-1133">Transmembrane helix</keyword>
<gene>
    <name evidence="4" type="ORF">DL764_000399</name>
</gene>
<evidence type="ECO:0000256" key="2">
    <source>
        <dbReference type="SAM" id="Phobius"/>
    </source>
</evidence>
<accession>A0A4Q4TX38</accession>
<sequence length="542" mass="62412">MSEAQRFIESYSRFNDYPENLLEDANRHRSHSPTVRNISNEDSLREYFGETVPEPPPPLRLRLKPDPKCRFILLETPHTEASRLNLTRAMFLRILTYHQVSSCFLTFITFFGSKTGATDVSFGGFRAESSLTTPGLLRSDTLGRSGRRIQLCYTLGTVEEAPRSSHPVALGSETAKKQDKLWIRPQASIHHQFDPEKGTMLWIITAPVTPPRKFAPPTERSKSKIWTEEFKVYMNKQHRDGKFLIPPSCFWMSLDIHLKLAAWSVGDFSYCMQDLDENIRQQTNEYIQVQPKEVLESDLQLLYNLMDTAAELQRCLSSNHKVLKSLADFYKTQFSEEMKQLENIGWKDECAADIQRFLHELNGFILEVESIMNRAVALTSMAQLRESVISKVLQNQTNRRMYKLTEQGFQEAVTMSLLQKIAFIYLPVSIISTIFGTDIVKFQRDLEPNQTYSWSLIAFLSWMITTLVFTTLSWWLSEFWKHREGRRLRDLGEDTENGETPDSGGDAQHGEQSRRYFWRSDVGRGLISNARGLPPPSPGPKV</sequence>
<proteinExistence type="predicted"/>
<reference evidence="4 5" key="1">
    <citation type="submission" date="2018-06" db="EMBL/GenBank/DDBJ databases">
        <title>Complete Genomes of Monosporascus.</title>
        <authorList>
            <person name="Robinson A.J."/>
            <person name="Natvig D.O."/>
        </authorList>
    </citation>
    <scope>NUCLEOTIDE SEQUENCE [LARGE SCALE GENOMIC DNA]</scope>
    <source>
        <strain evidence="4 5">CBS 110550</strain>
    </source>
</reference>
<protein>
    <recommendedName>
        <fullName evidence="3">CorA-like transporter domain-containing protein</fullName>
    </recommendedName>
</protein>
<keyword evidence="5" id="KW-1185">Reference proteome</keyword>
<dbReference type="AlphaFoldDB" id="A0A4Q4TX38"/>
<name>A0A4Q4TX38_9PEZI</name>
<dbReference type="OrthoDB" id="5396681at2759"/>
<organism evidence="4 5">
    <name type="scientific">Monosporascus ibericus</name>
    <dbReference type="NCBI Taxonomy" id="155417"/>
    <lineage>
        <taxon>Eukaryota</taxon>
        <taxon>Fungi</taxon>
        <taxon>Dikarya</taxon>
        <taxon>Ascomycota</taxon>
        <taxon>Pezizomycotina</taxon>
        <taxon>Sordariomycetes</taxon>
        <taxon>Xylariomycetidae</taxon>
        <taxon>Xylariales</taxon>
        <taxon>Xylariales incertae sedis</taxon>
        <taxon>Monosporascus</taxon>
    </lineage>
</organism>
<dbReference type="Proteomes" id="UP000293360">
    <property type="component" value="Unassembled WGS sequence"/>
</dbReference>
<keyword evidence="2" id="KW-0472">Membrane</keyword>
<dbReference type="EMBL" id="QJNU01000011">
    <property type="protein sequence ID" value="RYP10847.1"/>
    <property type="molecule type" value="Genomic_DNA"/>
</dbReference>
<evidence type="ECO:0000256" key="1">
    <source>
        <dbReference type="SAM" id="MobiDB-lite"/>
    </source>
</evidence>
<feature type="transmembrane region" description="Helical" evidence="2">
    <location>
        <begin position="452"/>
        <end position="477"/>
    </location>
</feature>
<dbReference type="InterPro" id="IPR058257">
    <property type="entry name" value="CorA-like_dom"/>
</dbReference>
<comment type="caution">
    <text evidence="4">The sequence shown here is derived from an EMBL/GenBank/DDBJ whole genome shotgun (WGS) entry which is preliminary data.</text>
</comment>
<evidence type="ECO:0000313" key="5">
    <source>
        <dbReference type="Proteomes" id="UP000293360"/>
    </source>
</evidence>
<keyword evidence="2" id="KW-0812">Transmembrane</keyword>
<dbReference type="STRING" id="155417.A0A4Q4TX38"/>